<dbReference type="AlphaFoldDB" id="A0A8D9B8K8"/>
<dbReference type="PANTHER" id="PTHR47326:SF1">
    <property type="entry name" value="HTH PSQ-TYPE DOMAIN-CONTAINING PROTEIN"/>
    <property type="match status" value="1"/>
</dbReference>
<proteinExistence type="predicted"/>
<dbReference type="GO" id="GO:0003676">
    <property type="term" value="F:nucleic acid binding"/>
    <property type="evidence" value="ECO:0007669"/>
    <property type="project" value="InterPro"/>
</dbReference>
<organism evidence="1">
    <name type="scientific">Cacopsylla melanoneura</name>
    <dbReference type="NCBI Taxonomy" id="428564"/>
    <lineage>
        <taxon>Eukaryota</taxon>
        <taxon>Metazoa</taxon>
        <taxon>Ecdysozoa</taxon>
        <taxon>Arthropoda</taxon>
        <taxon>Hexapoda</taxon>
        <taxon>Insecta</taxon>
        <taxon>Pterygota</taxon>
        <taxon>Neoptera</taxon>
        <taxon>Paraneoptera</taxon>
        <taxon>Hemiptera</taxon>
        <taxon>Sternorrhyncha</taxon>
        <taxon>Psylloidea</taxon>
        <taxon>Psyllidae</taxon>
        <taxon>Psyllinae</taxon>
        <taxon>Cacopsylla</taxon>
    </lineage>
</organism>
<evidence type="ECO:0000313" key="1">
    <source>
        <dbReference type="EMBL" id="CAG6780608.1"/>
    </source>
</evidence>
<accession>A0A8D9B8K8</accession>
<reference evidence="1" key="1">
    <citation type="submission" date="2021-05" db="EMBL/GenBank/DDBJ databases">
        <authorList>
            <person name="Alioto T."/>
            <person name="Alioto T."/>
            <person name="Gomez Garrido J."/>
        </authorList>
    </citation>
    <scope>NUCLEOTIDE SEQUENCE</scope>
</reference>
<dbReference type="PANTHER" id="PTHR47326">
    <property type="entry name" value="TRANSPOSABLE ELEMENT TC3 TRANSPOSASE-LIKE PROTEIN"/>
    <property type="match status" value="1"/>
</dbReference>
<protein>
    <recommendedName>
        <fullName evidence="2">Transposase</fullName>
    </recommendedName>
</protein>
<dbReference type="Gene3D" id="3.30.420.10">
    <property type="entry name" value="Ribonuclease H-like superfamily/Ribonuclease H"/>
    <property type="match status" value="1"/>
</dbReference>
<evidence type="ECO:0008006" key="2">
    <source>
        <dbReference type="Google" id="ProtNLM"/>
    </source>
</evidence>
<dbReference type="InterPro" id="IPR036397">
    <property type="entry name" value="RNaseH_sf"/>
</dbReference>
<name>A0A8D9B8K8_9HEMI</name>
<dbReference type="EMBL" id="HBUF01619203">
    <property type="protein sequence ID" value="CAG6780608.1"/>
    <property type="molecule type" value="Transcribed_RNA"/>
</dbReference>
<sequence>MAARIYNERFQPQQPKNHVAFYRIKQKFLKYGTIYPKRERKCTITTDNNRINILAQVAFDPHLSTRQMARESGLSRSSIMKMLHQDKFHPYHVSLHQELHGDDFRNRIDFCQRMLQHIQRDPLFTKKVLFSDEATFKNTGNVNKHNLHYWADENPHWMRAVPHQYPWSLNVWCEIVGDHVIGPHFFDGSLTGNI</sequence>
<dbReference type="EMBL" id="HBUF01619202">
    <property type="protein sequence ID" value="CAG6780607.1"/>
    <property type="molecule type" value="Transcribed_RNA"/>
</dbReference>